<dbReference type="CDD" id="cd00082">
    <property type="entry name" value="HisKA"/>
    <property type="match status" value="1"/>
</dbReference>
<dbReference type="RefSeq" id="WP_264602318.1">
    <property type="nucleotide sequence ID" value="NZ_JAOQNS010000008.1"/>
</dbReference>
<dbReference type="InterPro" id="IPR005467">
    <property type="entry name" value="His_kinase_dom"/>
</dbReference>
<dbReference type="Gene3D" id="1.10.287.130">
    <property type="match status" value="1"/>
</dbReference>
<dbReference type="SUPFAM" id="SSF52172">
    <property type="entry name" value="CheY-like"/>
    <property type="match status" value="1"/>
</dbReference>
<evidence type="ECO:0000256" key="1">
    <source>
        <dbReference type="ARBA" id="ARBA00000085"/>
    </source>
</evidence>
<accession>A0ABT3HE89</accession>
<dbReference type="PANTHER" id="PTHR45339">
    <property type="entry name" value="HYBRID SIGNAL TRANSDUCTION HISTIDINE KINASE J"/>
    <property type="match status" value="1"/>
</dbReference>
<feature type="domain" description="Histidine kinase" evidence="6">
    <location>
        <begin position="27"/>
        <end position="247"/>
    </location>
</feature>
<organism evidence="8 9">
    <name type="scientific">Rhodobium gokarnense</name>
    <dbReference type="NCBI Taxonomy" id="364296"/>
    <lineage>
        <taxon>Bacteria</taxon>
        <taxon>Pseudomonadati</taxon>
        <taxon>Pseudomonadota</taxon>
        <taxon>Alphaproteobacteria</taxon>
        <taxon>Hyphomicrobiales</taxon>
        <taxon>Rhodobiaceae</taxon>
        <taxon>Rhodobium</taxon>
    </lineage>
</organism>
<dbReference type="InterPro" id="IPR001789">
    <property type="entry name" value="Sig_transdc_resp-reg_receiver"/>
</dbReference>
<dbReference type="Pfam" id="PF02518">
    <property type="entry name" value="HATPase_c"/>
    <property type="match status" value="1"/>
</dbReference>
<dbReference type="SMART" id="SM00388">
    <property type="entry name" value="HisKA"/>
    <property type="match status" value="1"/>
</dbReference>
<dbReference type="Pfam" id="PF00072">
    <property type="entry name" value="Response_reg"/>
    <property type="match status" value="1"/>
</dbReference>
<dbReference type="InterPro" id="IPR011006">
    <property type="entry name" value="CheY-like_superfamily"/>
</dbReference>
<dbReference type="SMART" id="SM00448">
    <property type="entry name" value="REC"/>
    <property type="match status" value="1"/>
</dbReference>
<evidence type="ECO:0000256" key="4">
    <source>
        <dbReference type="ARBA" id="ARBA00023012"/>
    </source>
</evidence>
<evidence type="ECO:0000256" key="2">
    <source>
        <dbReference type="ARBA" id="ARBA00012438"/>
    </source>
</evidence>
<evidence type="ECO:0000259" key="7">
    <source>
        <dbReference type="PROSITE" id="PS50110"/>
    </source>
</evidence>
<dbReference type="EMBL" id="JAOQNS010000008">
    <property type="protein sequence ID" value="MCW2308711.1"/>
    <property type="molecule type" value="Genomic_DNA"/>
</dbReference>
<dbReference type="PRINTS" id="PR00344">
    <property type="entry name" value="BCTRLSENSOR"/>
</dbReference>
<dbReference type="Gene3D" id="3.40.50.2300">
    <property type="match status" value="1"/>
</dbReference>
<dbReference type="EC" id="2.7.13.3" evidence="2"/>
<evidence type="ECO:0000313" key="9">
    <source>
        <dbReference type="Proteomes" id="UP001209755"/>
    </source>
</evidence>
<comment type="caution">
    <text evidence="8">The sequence shown here is derived from an EMBL/GenBank/DDBJ whole genome shotgun (WGS) entry which is preliminary data.</text>
</comment>
<dbReference type="InterPro" id="IPR003661">
    <property type="entry name" value="HisK_dim/P_dom"/>
</dbReference>
<reference evidence="9" key="1">
    <citation type="submission" date="2023-07" db="EMBL/GenBank/DDBJ databases">
        <title>Genome sequencing of Purple Non-Sulfur Bacteria from various extreme environments.</title>
        <authorList>
            <person name="Mayer M."/>
        </authorList>
    </citation>
    <scope>NUCLEOTIDE SEQUENCE [LARGE SCALE GENOMIC DNA]</scope>
    <source>
        <strain evidence="9">DSM 17935</strain>
    </source>
</reference>
<comment type="catalytic activity">
    <reaction evidence="1">
        <text>ATP + protein L-histidine = ADP + protein N-phospho-L-histidine.</text>
        <dbReference type="EC" id="2.7.13.3"/>
    </reaction>
</comment>
<dbReference type="SUPFAM" id="SSF55874">
    <property type="entry name" value="ATPase domain of HSP90 chaperone/DNA topoisomerase II/histidine kinase"/>
    <property type="match status" value="1"/>
</dbReference>
<dbReference type="Pfam" id="PF00512">
    <property type="entry name" value="HisKA"/>
    <property type="match status" value="1"/>
</dbReference>
<dbReference type="PANTHER" id="PTHR45339:SF1">
    <property type="entry name" value="HYBRID SIGNAL TRANSDUCTION HISTIDINE KINASE J"/>
    <property type="match status" value="1"/>
</dbReference>
<dbReference type="Proteomes" id="UP001209755">
    <property type="component" value="Unassembled WGS sequence"/>
</dbReference>
<protein>
    <recommendedName>
        <fullName evidence="2">histidine kinase</fullName>
        <ecNumber evidence="2">2.7.13.3</ecNumber>
    </recommendedName>
</protein>
<name>A0ABT3HE89_9HYPH</name>
<evidence type="ECO:0000313" key="8">
    <source>
        <dbReference type="EMBL" id="MCW2308711.1"/>
    </source>
</evidence>
<dbReference type="InterPro" id="IPR036890">
    <property type="entry name" value="HATPase_C_sf"/>
</dbReference>
<feature type="modified residue" description="4-aspartylphosphate" evidence="5">
    <location>
        <position position="328"/>
    </location>
</feature>
<keyword evidence="9" id="KW-1185">Reference proteome</keyword>
<dbReference type="PROSITE" id="PS50110">
    <property type="entry name" value="RESPONSE_REGULATORY"/>
    <property type="match status" value="1"/>
</dbReference>
<evidence type="ECO:0000256" key="5">
    <source>
        <dbReference type="PROSITE-ProRule" id="PRU00169"/>
    </source>
</evidence>
<proteinExistence type="predicted"/>
<dbReference type="SMART" id="SM00387">
    <property type="entry name" value="HATPase_c"/>
    <property type="match status" value="1"/>
</dbReference>
<dbReference type="InterPro" id="IPR036097">
    <property type="entry name" value="HisK_dim/P_sf"/>
</dbReference>
<dbReference type="CDD" id="cd17546">
    <property type="entry name" value="REC_hyHK_CKI1_RcsC-like"/>
    <property type="match status" value="1"/>
</dbReference>
<feature type="domain" description="Response regulatory" evidence="7">
    <location>
        <begin position="279"/>
        <end position="393"/>
    </location>
</feature>
<dbReference type="Gene3D" id="3.30.565.10">
    <property type="entry name" value="Histidine kinase-like ATPase, C-terminal domain"/>
    <property type="match status" value="1"/>
</dbReference>
<dbReference type="InterPro" id="IPR004358">
    <property type="entry name" value="Sig_transdc_His_kin-like_C"/>
</dbReference>
<evidence type="ECO:0000259" key="6">
    <source>
        <dbReference type="PROSITE" id="PS50109"/>
    </source>
</evidence>
<sequence length="398" mass="41172">MTDDSPDDKTPAVESKVAEEDAPFLAVIGHELRTPLAAMMTAADLLGETSLTERQRGYLKTLKQAAEGSLMLAELLLAVGRRGPAGVREEAAAFEPAAVIGSVVDLFRPLAGHKGLEMAADLPAATHRRVSGRPKTLRQAVTALLDNAVKYSDRGTVALQAELAGGDGGSADLVVTIRDSGPGIAGSERARVFEAFQRGTGADGISSGYGLGLWITAKLAEAAGGSLGLSDDVEAGASFRLHFPVEVLDAGGAEPDVDVEASAMPDAAPAERQGLSGARFLVVDDNALGRRLIAACLDGFGATYRMAASGGEALEALRSERFDAVLMDIRMPDMSGVDVARHIATMAAPPPVIGLSADVPEPGSPAADETLFAAFIAKPFQPAALHERLTEVLARADA</sequence>
<dbReference type="SUPFAM" id="SSF47384">
    <property type="entry name" value="Homodimeric domain of signal transducing histidine kinase"/>
    <property type="match status" value="1"/>
</dbReference>
<keyword evidence="4" id="KW-0902">Two-component regulatory system</keyword>
<gene>
    <name evidence="8" type="ORF">M2319_003057</name>
</gene>
<keyword evidence="3 5" id="KW-0597">Phosphoprotein</keyword>
<dbReference type="PROSITE" id="PS50109">
    <property type="entry name" value="HIS_KIN"/>
    <property type="match status" value="1"/>
</dbReference>
<evidence type="ECO:0000256" key="3">
    <source>
        <dbReference type="ARBA" id="ARBA00022553"/>
    </source>
</evidence>
<dbReference type="InterPro" id="IPR003594">
    <property type="entry name" value="HATPase_dom"/>
</dbReference>